<keyword evidence="5 7" id="KW-1133">Transmembrane helix</keyword>
<accession>A0A8H5ETV0</accession>
<dbReference type="PROSITE" id="PS00218">
    <property type="entry name" value="AMINO_ACID_PERMEASE_1"/>
    <property type="match status" value="1"/>
</dbReference>
<feature type="transmembrane region" description="Helical" evidence="7">
    <location>
        <begin position="369"/>
        <end position="389"/>
    </location>
</feature>
<evidence type="ECO:0000259" key="8">
    <source>
        <dbReference type="Pfam" id="PF00324"/>
    </source>
</evidence>
<dbReference type="AlphaFoldDB" id="A0A8H5ETV0"/>
<evidence type="ECO:0000256" key="7">
    <source>
        <dbReference type="SAM" id="Phobius"/>
    </source>
</evidence>
<keyword evidence="10" id="KW-1185">Reference proteome</keyword>
<evidence type="ECO:0000313" key="9">
    <source>
        <dbReference type="EMBL" id="KAF5312147.1"/>
    </source>
</evidence>
<feature type="transmembrane region" description="Helical" evidence="7">
    <location>
        <begin position="395"/>
        <end position="419"/>
    </location>
</feature>
<dbReference type="InterPro" id="IPR050524">
    <property type="entry name" value="APC_YAT"/>
</dbReference>
<keyword evidence="2" id="KW-0813">Transport</keyword>
<dbReference type="InterPro" id="IPR004841">
    <property type="entry name" value="AA-permease/SLC12A_dom"/>
</dbReference>
<dbReference type="Gene3D" id="1.20.1740.10">
    <property type="entry name" value="Amino acid/polyamine transporter I"/>
    <property type="match status" value="1"/>
</dbReference>
<feature type="transmembrane region" description="Helical" evidence="7">
    <location>
        <begin position="119"/>
        <end position="140"/>
    </location>
</feature>
<sequence>MSQTEKSSDSKSSNEKSDNSSVADVEYQLVRQLKNRHIAMISIGGVIGTGLFLGTAGSLQNGGPVGLLLGYLAIGSVCYSVMISVGEMVAFLPVPGGHIKLAERFVDRSFSFTMGWTYWYSWVILLPAELSAASVLIGFWNKDINPAIWVTVCAVVVIFINMLGAGAYGEAEFIFVSIKVITIVGLLILGVILDLGGGPNHDRIGFRYWKEPGPFSQFNGIEGSKGRFLAFWAVLTQAAFSYTGTEIVAIAAAEAKNPRRNLPKAIKRVYIRILLFYILGTAVIGLLVPSNDPRLNLKSTKGTAAASPFVIAIERAGIKFLPSLINACLLTSAWSAASSDLYTSSRVLYSLAVVGNAPKVFLRVSRKGLPYAAVIFSSLFALLGFMGARSGSGRVFGWFANMTAVAGLMVWFGIGVTYLRFYKGLQAQNIDRKTLPYTSPFQPFAAWYAMIACLLVSILSGWEVFLRGGWATDTFVTNYLPLVLFPVLYVGARIYYKEGVKRPLDMDFISDIEEIEAATYTEPRPKNMVEAVWAWIM</sequence>
<evidence type="ECO:0000256" key="4">
    <source>
        <dbReference type="ARBA" id="ARBA00022970"/>
    </source>
</evidence>
<protein>
    <recommendedName>
        <fullName evidence="8">Amino acid permease/ SLC12A domain-containing protein</fullName>
    </recommendedName>
</protein>
<evidence type="ECO:0000256" key="1">
    <source>
        <dbReference type="ARBA" id="ARBA00004141"/>
    </source>
</evidence>
<evidence type="ECO:0000313" key="10">
    <source>
        <dbReference type="Proteomes" id="UP000567179"/>
    </source>
</evidence>
<feature type="transmembrane region" description="Helical" evidence="7">
    <location>
        <begin position="37"/>
        <end position="56"/>
    </location>
</feature>
<feature type="transmembrane region" description="Helical" evidence="7">
    <location>
        <begin position="440"/>
        <end position="459"/>
    </location>
</feature>
<feature type="transmembrane region" description="Helical" evidence="7">
    <location>
        <begin position="173"/>
        <end position="193"/>
    </location>
</feature>
<keyword evidence="4" id="KW-0029">Amino-acid transport</keyword>
<gene>
    <name evidence="9" type="ORF">D9619_003036</name>
</gene>
<keyword evidence="6 7" id="KW-0472">Membrane</keyword>
<dbReference type="Proteomes" id="UP000567179">
    <property type="component" value="Unassembled WGS sequence"/>
</dbReference>
<reference evidence="9 10" key="1">
    <citation type="journal article" date="2020" name="ISME J.">
        <title>Uncovering the hidden diversity of litter-decomposition mechanisms in mushroom-forming fungi.</title>
        <authorList>
            <person name="Floudas D."/>
            <person name="Bentzer J."/>
            <person name="Ahren D."/>
            <person name="Johansson T."/>
            <person name="Persson P."/>
            <person name="Tunlid A."/>
        </authorList>
    </citation>
    <scope>NUCLEOTIDE SEQUENCE [LARGE SCALE GENOMIC DNA]</scope>
    <source>
        <strain evidence="9 10">CBS 101986</strain>
    </source>
</reference>
<dbReference type="Pfam" id="PF00324">
    <property type="entry name" value="AA_permease"/>
    <property type="match status" value="1"/>
</dbReference>
<feature type="transmembrane region" description="Helical" evidence="7">
    <location>
        <begin position="68"/>
        <end position="92"/>
    </location>
</feature>
<feature type="transmembrane region" description="Helical" evidence="7">
    <location>
        <begin position="147"/>
        <end position="167"/>
    </location>
</feature>
<feature type="transmembrane region" description="Helical" evidence="7">
    <location>
        <begin position="479"/>
        <end position="496"/>
    </location>
</feature>
<dbReference type="OrthoDB" id="10062876at2759"/>
<dbReference type="GO" id="GO:0015171">
    <property type="term" value="F:amino acid transmembrane transporter activity"/>
    <property type="evidence" value="ECO:0007669"/>
    <property type="project" value="TreeGrafter"/>
</dbReference>
<evidence type="ECO:0000256" key="6">
    <source>
        <dbReference type="ARBA" id="ARBA00023136"/>
    </source>
</evidence>
<name>A0A8H5ETV0_9AGAR</name>
<evidence type="ECO:0000256" key="3">
    <source>
        <dbReference type="ARBA" id="ARBA00022692"/>
    </source>
</evidence>
<dbReference type="PANTHER" id="PTHR43341">
    <property type="entry name" value="AMINO ACID PERMEASE"/>
    <property type="match status" value="1"/>
</dbReference>
<organism evidence="9 10">
    <name type="scientific">Psilocybe cf. subviscida</name>
    <dbReference type="NCBI Taxonomy" id="2480587"/>
    <lineage>
        <taxon>Eukaryota</taxon>
        <taxon>Fungi</taxon>
        <taxon>Dikarya</taxon>
        <taxon>Basidiomycota</taxon>
        <taxon>Agaricomycotina</taxon>
        <taxon>Agaricomycetes</taxon>
        <taxon>Agaricomycetidae</taxon>
        <taxon>Agaricales</taxon>
        <taxon>Agaricineae</taxon>
        <taxon>Strophariaceae</taxon>
        <taxon>Psilocybe</taxon>
    </lineage>
</organism>
<feature type="domain" description="Amino acid permease/ SLC12A" evidence="8">
    <location>
        <begin position="37"/>
        <end position="500"/>
    </location>
</feature>
<proteinExistence type="predicted"/>
<keyword evidence="3 7" id="KW-0812">Transmembrane</keyword>
<evidence type="ECO:0000256" key="2">
    <source>
        <dbReference type="ARBA" id="ARBA00022448"/>
    </source>
</evidence>
<dbReference type="EMBL" id="JAACJJ010000056">
    <property type="protein sequence ID" value="KAF5312147.1"/>
    <property type="molecule type" value="Genomic_DNA"/>
</dbReference>
<dbReference type="GO" id="GO:0016020">
    <property type="term" value="C:membrane"/>
    <property type="evidence" value="ECO:0007669"/>
    <property type="project" value="UniProtKB-SubCell"/>
</dbReference>
<comment type="subcellular location">
    <subcellularLocation>
        <location evidence="1">Membrane</location>
        <topology evidence="1">Multi-pass membrane protein</topology>
    </subcellularLocation>
</comment>
<dbReference type="PIRSF" id="PIRSF006060">
    <property type="entry name" value="AA_transporter"/>
    <property type="match status" value="1"/>
</dbReference>
<dbReference type="InterPro" id="IPR004840">
    <property type="entry name" value="Amino_acid_permease_CS"/>
</dbReference>
<dbReference type="PANTHER" id="PTHR43341:SF20">
    <property type="entry name" value="AAT FAMILY AMINO ACID TRANSPORTER"/>
    <property type="match status" value="1"/>
</dbReference>
<evidence type="ECO:0000256" key="5">
    <source>
        <dbReference type="ARBA" id="ARBA00022989"/>
    </source>
</evidence>
<feature type="transmembrane region" description="Helical" evidence="7">
    <location>
        <begin position="269"/>
        <end position="288"/>
    </location>
</feature>
<dbReference type="FunFam" id="1.20.1740.10:FF:000006">
    <property type="entry name" value="General amino acid permease"/>
    <property type="match status" value="1"/>
</dbReference>
<comment type="caution">
    <text evidence="9">The sequence shown here is derived from an EMBL/GenBank/DDBJ whole genome shotgun (WGS) entry which is preliminary data.</text>
</comment>